<reference evidence="4" key="3">
    <citation type="journal article" date="2021" name="World Allergy Organ. J.">
        <title>Chromosome-level assembly of Dermatophagoides farinae genome and transcriptome reveals two novel allergens Der f 37 and Der f 39.</title>
        <authorList>
            <person name="Chen J."/>
            <person name="Cai Z."/>
            <person name="Fan D."/>
            <person name="Hu J."/>
            <person name="Hou Y."/>
            <person name="He Y."/>
            <person name="Zhang Z."/>
            <person name="Zhao Z."/>
            <person name="Gao P."/>
            <person name="Hu W."/>
            <person name="Sun J."/>
            <person name="Li J."/>
            <person name="Ji K."/>
        </authorList>
    </citation>
    <scope>NUCLEOTIDE SEQUENCE</scope>
    <source>
        <strain evidence="4">JKM2019</strain>
    </source>
</reference>
<reference evidence="4" key="2">
    <citation type="submission" date="2020-06" db="EMBL/GenBank/DDBJ databases">
        <authorList>
            <person name="Ji K."/>
            <person name="Li J."/>
        </authorList>
    </citation>
    <scope>NUCLEOTIDE SEQUENCE</scope>
    <source>
        <strain evidence="4">JKM2019</strain>
        <tissue evidence="4">Whole body</tissue>
    </source>
</reference>
<reference evidence="5" key="1">
    <citation type="submission" date="2013-05" db="EMBL/GenBank/DDBJ databases">
        <authorList>
            <person name="Yim A.K.Y."/>
            <person name="Chan T.F."/>
            <person name="Ji K.M."/>
            <person name="Liu X.Y."/>
            <person name="Zhou J.W."/>
            <person name="Li R.Q."/>
            <person name="Yang K.Y."/>
            <person name="Li J."/>
            <person name="Li M."/>
            <person name="Law P.T.W."/>
            <person name="Wu Y.L."/>
            <person name="Cai Z.L."/>
            <person name="Qin H."/>
            <person name="Bao Y."/>
            <person name="Leung R.K.K."/>
            <person name="Ng P.K.S."/>
            <person name="Zou J."/>
            <person name="Zhong X.J."/>
            <person name="Ran P.X."/>
            <person name="Zhong N.S."/>
            <person name="Liu Z.G."/>
            <person name="Tsui S.K.W."/>
        </authorList>
    </citation>
    <scope>NUCLEOTIDE SEQUENCE</scope>
    <source>
        <strain evidence="5">Derf</strain>
        <tissue evidence="5">Whole organism</tissue>
    </source>
</reference>
<evidence type="ECO:0000313" key="6">
    <source>
        <dbReference type="Proteomes" id="UP000790347"/>
    </source>
</evidence>
<dbReference type="Pfam" id="PF01436">
    <property type="entry name" value="NHL"/>
    <property type="match status" value="1"/>
</dbReference>
<sequence length="592" mass="65756">MDDTLRIDGSNHSHENNDQTFSMQDMFASLQISDVTSTSSGDANVSSLHGQRQQHSRSGDFFTGSSFNCCNFNDHAQFESSVPMLTATPCNDQDYPFLHKIFHTLCANQDFINFGFFNGNTSPEHDSHLSQQMSKSKSVLYHLIIKQLAQDGYGQIAHELSNKMTDLNDTSIFPQRTLHELFNILFYIEIRSKSDERFFNFLNWFFANSVDGGFFSSQSSLVNNTSNTWSGSMSSIQPFRRIGAAAGGGGSGANLSNPPIYRPLDSSSVIYETESDGTMSLPLNNASVGEAKQLQVAYKFGQIGTEPGCLDTPHGFCLGVNDDIVIADTNNHRICVFAFNGKFKFSFGEYGIEHGKLHQPRKIAMLPPAILRPEDSNPVFIVCDRGTKRSRMQMFSLDGHYIRLIDMPPMDIVSGLTTTQDRRIIVVDSVRSGLIVMDEFGGLLNWFTCSPYMMEPSDITFHNKHFYICDFKGHNICVFNAHGVLVRRLSAKMLRFPNGIDISDCGDIICGDSHGNRFHISVFNEQGQLLGDHDCPYVKVSRCCGLRLSADGFIVTLAKNNNHAVVLNSISVRTTTTAIDVSNSVSNTSHQS</sequence>
<dbReference type="PROSITE" id="PS51125">
    <property type="entry name" value="NHL"/>
    <property type="match status" value="1"/>
</dbReference>
<dbReference type="Gene3D" id="1.20.960.50">
    <property type="entry name" value="Cleavage stimulation factor subunit 1, dimerisation domain"/>
    <property type="match status" value="1"/>
</dbReference>
<keyword evidence="6" id="KW-1185">Reference proteome</keyword>
<dbReference type="AlphaFoldDB" id="A0A922L801"/>
<dbReference type="InterPro" id="IPR038184">
    <property type="entry name" value="CSTF1_dimer_sf"/>
</dbReference>
<dbReference type="EMBL" id="SDOV01000005">
    <property type="protein sequence ID" value="KAH7641022.1"/>
    <property type="molecule type" value="Genomic_DNA"/>
</dbReference>
<evidence type="ECO:0000259" key="3">
    <source>
        <dbReference type="Pfam" id="PF16699"/>
    </source>
</evidence>
<feature type="repeat" description="NHL" evidence="2">
    <location>
        <begin position="297"/>
        <end position="340"/>
    </location>
</feature>
<dbReference type="EMBL" id="ASGP02000001">
    <property type="protein sequence ID" value="KAH9526676.1"/>
    <property type="molecule type" value="Genomic_DNA"/>
</dbReference>
<reference evidence="5" key="4">
    <citation type="journal article" date="2022" name="Res Sq">
        <title>Comparative Genomics Reveals Insights into the Divergent Evolution of Astigmatic Mites and Household Pest Adaptations.</title>
        <authorList>
            <person name="Xiong Q."/>
            <person name="Wan A.T.-Y."/>
            <person name="Liu X.-Y."/>
            <person name="Fung C.S.-H."/>
            <person name="Xiao X."/>
            <person name="Malainual N."/>
            <person name="Hou J."/>
            <person name="Wang L."/>
            <person name="Wang M."/>
            <person name="Yang K."/>
            <person name="Cui Y."/>
            <person name="Leung E."/>
            <person name="Nong W."/>
            <person name="Shin S.-K."/>
            <person name="Au S."/>
            <person name="Jeong K.Y."/>
            <person name="Chew F.T."/>
            <person name="Hui J."/>
            <person name="Leung T.F."/>
            <person name="Tungtrongchitr A."/>
            <person name="Zhong N."/>
            <person name="Liu Z."/>
            <person name="Tsui S."/>
        </authorList>
    </citation>
    <scope>NUCLEOTIDE SEQUENCE</scope>
    <source>
        <strain evidence="5">Derf</strain>
        <tissue evidence="5">Whole organism</tissue>
    </source>
</reference>
<dbReference type="Proteomes" id="UP000828236">
    <property type="component" value="Unassembled WGS sequence"/>
</dbReference>
<dbReference type="Pfam" id="PF16699">
    <property type="entry name" value="CSTF1_dimer"/>
    <property type="match status" value="1"/>
</dbReference>
<dbReference type="GO" id="GO:0000209">
    <property type="term" value="P:protein polyubiquitination"/>
    <property type="evidence" value="ECO:0007669"/>
    <property type="project" value="TreeGrafter"/>
</dbReference>
<dbReference type="Proteomes" id="UP000790347">
    <property type="component" value="Unassembled WGS sequence"/>
</dbReference>
<evidence type="ECO:0000313" key="4">
    <source>
        <dbReference type="EMBL" id="KAH7641022.1"/>
    </source>
</evidence>
<organism evidence="5 6">
    <name type="scientific">Dermatophagoides farinae</name>
    <name type="common">American house dust mite</name>
    <dbReference type="NCBI Taxonomy" id="6954"/>
    <lineage>
        <taxon>Eukaryota</taxon>
        <taxon>Metazoa</taxon>
        <taxon>Ecdysozoa</taxon>
        <taxon>Arthropoda</taxon>
        <taxon>Chelicerata</taxon>
        <taxon>Arachnida</taxon>
        <taxon>Acari</taxon>
        <taxon>Acariformes</taxon>
        <taxon>Sarcoptiformes</taxon>
        <taxon>Astigmata</taxon>
        <taxon>Psoroptidia</taxon>
        <taxon>Analgoidea</taxon>
        <taxon>Pyroglyphidae</taxon>
        <taxon>Dermatophagoidinae</taxon>
        <taxon>Dermatophagoides</taxon>
    </lineage>
</organism>
<dbReference type="InterPro" id="IPR011042">
    <property type="entry name" value="6-blade_b-propeller_TolB-like"/>
</dbReference>
<evidence type="ECO:0000313" key="5">
    <source>
        <dbReference type="EMBL" id="KAH9526676.1"/>
    </source>
</evidence>
<dbReference type="InterPro" id="IPR050952">
    <property type="entry name" value="TRIM-NHL_E3_ligases"/>
</dbReference>
<feature type="domain" description="Cleavage stimulation factor subunit 1 dimerisation" evidence="3">
    <location>
        <begin position="135"/>
        <end position="169"/>
    </location>
</feature>
<dbReference type="InterPro" id="IPR001258">
    <property type="entry name" value="NHL_repeat"/>
</dbReference>
<protein>
    <submittedName>
        <fullName evidence="4">Brat protein-like protein</fullName>
    </submittedName>
</protein>
<dbReference type="PANTHER" id="PTHR24104">
    <property type="entry name" value="E3 UBIQUITIN-PROTEIN LIGASE NHLRC1-RELATED"/>
    <property type="match status" value="1"/>
</dbReference>
<accession>A0A922L801</accession>
<proteinExistence type="predicted"/>
<dbReference type="GO" id="GO:0061630">
    <property type="term" value="F:ubiquitin protein ligase activity"/>
    <property type="evidence" value="ECO:0007669"/>
    <property type="project" value="TreeGrafter"/>
</dbReference>
<gene>
    <name evidence="5" type="ORF">DERF_000741</name>
    <name evidence="4" type="ORF">HUG17_8491</name>
</gene>
<comment type="caution">
    <text evidence="5">The sequence shown here is derived from an EMBL/GenBank/DDBJ whole genome shotgun (WGS) entry which is preliminary data.</text>
</comment>
<evidence type="ECO:0000256" key="1">
    <source>
        <dbReference type="ARBA" id="ARBA00022737"/>
    </source>
</evidence>
<keyword evidence="1" id="KW-0677">Repeat</keyword>
<dbReference type="GO" id="GO:0043161">
    <property type="term" value="P:proteasome-mediated ubiquitin-dependent protein catabolic process"/>
    <property type="evidence" value="ECO:0007669"/>
    <property type="project" value="TreeGrafter"/>
</dbReference>
<dbReference type="Gene3D" id="2.120.10.30">
    <property type="entry name" value="TolB, C-terminal domain"/>
    <property type="match status" value="1"/>
</dbReference>
<name>A0A922L801_DERFA</name>
<dbReference type="InterPro" id="IPR032028">
    <property type="entry name" value="CSTF1_dimer"/>
</dbReference>
<dbReference type="SUPFAM" id="SSF101898">
    <property type="entry name" value="NHL repeat"/>
    <property type="match status" value="1"/>
</dbReference>
<evidence type="ECO:0000256" key="2">
    <source>
        <dbReference type="PROSITE-ProRule" id="PRU00504"/>
    </source>
</evidence>
<dbReference type="OrthoDB" id="342730at2759"/>
<dbReference type="PANTHER" id="PTHR24104:SF48">
    <property type="entry name" value="PROTEIN WECH"/>
    <property type="match status" value="1"/>
</dbReference>